<dbReference type="EMBL" id="JBHTEK010000001">
    <property type="protein sequence ID" value="MFC7667200.1"/>
    <property type="molecule type" value="Genomic_DNA"/>
</dbReference>
<sequence length="244" mass="26301">MRFIAPLLLACLWVLPAAAQRLIISGQVVEATNGEPVPFASIFIPNTSTGATADADGKFKLAVTGTPDSIAASALGFVTQRRKLTSEPVQAVLFRLKAGAGVALTEVVVRPGENPAFRILREVQKHKPDNARSGLQAAEYDSYNRIETSLIDLPASMSKRKVIQDIRALAVRQGAAAASDADAPLPIFASEVGSRVYQKTTPLRRREDLLHKQMRGVGPREARCSRKCWAPTSRISTSTPTGRT</sequence>
<evidence type="ECO:0000256" key="1">
    <source>
        <dbReference type="SAM" id="SignalP"/>
    </source>
</evidence>
<dbReference type="Pfam" id="PF13715">
    <property type="entry name" value="CarbopepD_reg_2"/>
    <property type="match status" value="1"/>
</dbReference>
<feature type="signal peptide" evidence="1">
    <location>
        <begin position="1"/>
        <end position="19"/>
    </location>
</feature>
<dbReference type="Proteomes" id="UP001596513">
    <property type="component" value="Unassembled WGS sequence"/>
</dbReference>
<organism evidence="2 3">
    <name type="scientific">Hymenobacter humi</name>
    <dbReference type="NCBI Taxonomy" id="1411620"/>
    <lineage>
        <taxon>Bacteria</taxon>
        <taxon>Pseudomonadati</taxon>
        <taxon>Bacteroidota</taxon>
        <taxon>Cytophagia</taxon>
        <taxon>Cytophagales</taxon>
        <taxon>Hymenobacteraceae</taxon>
        <taxon>Hymenobacter</taxon>
    </lineage>
</organism>
<comment type="caution">
    <text evidence="2">The sequence shown here is derived from an EMBL/GenBank/DDBJ whole genome shotgun (WGS) entry which is preliminary data.</text>
</comment>
<dbReference type="SUPFAM" id="SSF49464">
    <property type="entry name" value="Carboxypeptidase regulatory domain-like"/>
    <property type="match status" value="1"/>
</dbReference>
<evidence type="ECO:0000313" key="3">
    <source>
        <dbReference type="Proteomes" id="UP001596513"/>
    </source>
</evidence>
<dbReference type="RefSeq" id="WP_380201538.1">
    <property type="nucleotide sequence ID" value="NZ_JBHTEK010000001.1"/>
</dbReference>
<protein>
    <submittedName>
        <fullName evidence="2">Carboxypeptidase-like regulatory domain-containing protein</fullName>
    </submittedName>
</protein>
<gene>
    <name evidence="2" type="ORF">ACFQT0_07050</name>
</gene>
<reference evidence="3" key="1">
    <citation type="journal article" date="2019" name="Int. J. Syst. Evol. Microbiol.">
        <title>The Global Catalogue of Microorganisms (GCM) 10K type strain sequencing project: providing services to taxonomists for standard genome sequencing and annotation.</title>
        <authorList>
            <consortium name="The Broad Institute Genomics Platform"/>
            <consortium name="The Broad Institute Genome Sequencing Center for Infectious Disease"/>
            <person name="Wu L."/>
            <person name="Ma J."/>
        </authorList>
    </citation>
    <scope>NUCLEOTIDE SEQUENCE [LARGE SCALE GENOMIC DNA]</scope>
    <source>
        <strain evidence="3">JCM 19635</strain>
    </source>
</reference>
<feature type="chain" id="PRO_5045536137" evidence="1">
    <location>
        <begin position="20"/>
        <end position="244"/>
    </location>
</feature>
<proteinExistence type="predicted"/>
<keyword evidence="1" id="KW-0732">Signal</keyword>
<name>A0ABW2U1I6_9BACT</name>
<dbReference type="Gene3D" id="2.60.40.1120">
    <property type="entry name" value="Carboxypeptidase-like, regulatory domain"/>
    <property type="match status" value="1"/>
</dbReference>
<keyword evidence="3" id="KW-1185">Reference proteome</keyword>
<accession>A0ABW2U1I6</accession>
<dbReference type="InterPro" id="IPR008969">
    <property type="entry name" value="CarboxyPept-like_regulatory"/>
</dbReference>
<evidence type="ECO:0000313" key="2">
    <source>
        <dbReference type="EMBL" id="MFC7667200.1"/>
    </source>
</evidence>